<proteinExistence type="predicted"/>
<name>Q7MNQ3_VIBVY</name>
<gene>
    <name evidence="1" type="ordered locus">VV0661</name>
</gene>
<sequence length="40" mass="4757">MNPLVFNVPLFMFISSFSPFLDRKTIVKDLFELFLYLLSL</sequence>
<accession>Q7MNQ3</accession>
<protein>
    <submittedName>
        <fullName evidence="1">Uncharacterized protein</fullName>
    </submittedName>
</protein>
<organism evidence="1 2">
    <name type="scientific">Vibrio vulnificus (strain YJ016)</name>
    <dbReference type="NCBI Taxonomy" id="196600"/>
    <lineage>
        <taxon>Bacteria</taxon>
        <taxon>Pseudomonadati</taxon>
        <taxon>Pseudomonadota</taxon>
        <taxon>Gammaproteobacteria</taxon>
        <taxon>Vibrionales</taxon>
        <taxon>Vibrionaceae</taxon>
        <taxon>Vibrio</taxon>
    </lineage>
</organism>
<dbReference type="EMBL" id="BA000037">
    <property type="protein sequence ID" value="BAC93426.1"/>
    <property type="molecule type" value="Genomic_DNA"/>
</dbReference>
<dbReference type="AlphaFoldDB" id="Q7MNQ3"/>
<evidence type="ECO:0000313" key="1">
    <source>
        <dbReference type="EMBL" id="BAC93426.1"/>
    </source>
</evidence>
<reference evidence="1 2" key="1">
    <citation type="journal article" date="2003" name="Genome Res.">
        <title>Comparative genome analysis of Vibrio vulnificus, a marine pathogen.</title>
        <authorList>
            <person name="Chen C.Y."/>
            <person name="Wu K.M."/>
            <person name="Chang Y.C."/>
            <person name="Chang C.H."/>
            <person name="Tsai H.C."/>
            <person name="Liao T.L."/>
            <person name="Liu Y.M."/>
            <person name="Chen H.J."/>
            <person name="Shen A.B."/>
            <person name="Li J.C."/>
            <person name="Su T.L."/>
            <person name="Shao C.P."/>
            <person name="Lee C.T."/>
            <person name="Hor L.I."/>
            <person name="Tsai S.F."/>
        </authorList>
    </citation>
    <scope>NUCLEOTIDE SEQUENCE [LARGE SCALE GENOMIC DNA]</scope>
    <source>
        <strain evidence="1 2">YJ016</strain>
    </source>
</reference>
<dbReference type="Proteomes" id="UP000002675">
    <property type="component" value="Chromosome I"/>
</dbReference>
<dbReference type="HOGENOM" id="CLU_3298581_0_0_6"/>
<evidence type="ECO:0000313" key="2">
    <source>
        <dbReference type="Proteomes" id="UP000002675"/>
    </source>
</evidence>
<dbReference type="KEGG" id="vvy:VV0661"/>